<keyword evidence="1" id="KW-0378">Hydrolase</keyword>
<dbReference type="RefSeq" id="WP_186745776.1">
    <property type="nucleotide sequence ID" value="NZ_CP060394.1"/>
</dbReference>
<protein>
    <submittedName>
        <fullName evidence="3">Alpha-galactosidase</fullName>
    </submittedName>
</protein>
<keyword evidence="4" id="KW-1185">Reference proteome</keyword>
<organism evidence="3 4">
    <name type="scientific">Alloacidobacterium dinghuense</name>
    <dbReference type="NCBI Taxonomy" id="2763107"/>
    <lineage>
        <taxon>Bacteria</taxon>
        <taxon>Pseudomonadati</taxon>
        <taxon>Acidobacteriota</taxon>
        <taxon>Terriglobia</taxon>
        <taxon>Terriglobales</taxon>
        <taxon>Acidobacteriaceae</taxon>
        <taxon>Alloacidobacterium</taxon>
    </lineage>
</organism>
<dbReference type="PANTHER" id="PTHR43053:SF3">
    <property type="entry name" value="ALPHA-GALACTOSIDASE C-RELATED"/>
    <property type="match status" value="1"/>
</dbReference>
<gene>
    <name evidence="3" type="ORF">H7849_08775</name>
</gene>
<proteinExistence type="predicted"/>
<dbReference type="InterPro" id="IPR050985">
    <property type="entry name" value="Alpha-glycosidase_related"/>
</dbReference>
<reference evidence="3 4" key="1">
    <citation type="submission" date="2020-08" db="EMBL/GenBank/DDBJ databases">
        <title>Edaphobacter telluris sp. nov. and Acidobacterium dinghuensis sp. nov., two acidobacteria isolated from forest soil.</title>
        <authorList>
            <person name="Fu J."/>
            <person name="Qiu L."/>
        </authorList>
    </citation>
    <scope>NUCLEOTIDE SEQUENCE [LARGE SCALE GENOMIC DNA]</scope>
    <source>
        <strain evidence="3">4Y35</strain>
    </source>
</reference>
<dbReference type="PANTHER" id="PTHR43053">
    <property type="entry name" value="GLYCOSIDASE FAMILY 31"/>
    <property type="match status" value="1"/>
</dbReference>
<dbReference type="EMBL" id="CP060394">
    <property type="protein sequence ID" value="QNI33982.1"/>
    <property type="molecule type" value="Genomic_DNA"/>
</dbReference>
<sequence length="735" mass="81584">MTNIDRRTFLKETGALAIGPVVSELNGLAEGSAETKPLPEPARTVAPFEWRAEGVIFSFEFLDNRLRIKSILPAGVAAVDGIPAPTSSSGVEVAIHCTGENADDHHGTKFTGGMPGGRLVYSGKEESAIATGKRMVLTQIDPVLGLKVESIYESFHDIPVLRRSTRVTNLGQREVGIEYLSSAMLHNLAMPRGYEQELLVHFAFNSWQAEGQWHALKPSEAGFLDNGNFTLSAASFNSLGTWSTQKYLPMGLVENKRLGVTWFWQIEHNGSWHWELSDTSAKAVYAYLGGPDAQHSQAWKSLRPGTIYETVPIGLGCVQGGVEQAIEALTEYRRAACIHPHSKNRQCAVIFNDYMNCLEGDPTTEKELPLIDAAAEAGCEYFVIDAGWYAELNEDWWGSVGLWQPSKTRWAPGGLKYVLDRIRSKGMIPGLWLEPEVIGIQSPLKNKPDSWFFMRHGRRVIDHSRFLLDMRNPDVRAYLDSVVDRMVGEYGVGYIKMDYNVDGLEGTELLADSFGQGLLESNRALLSWHDGILNRHHDLVIENCGSGGGRMEYAMLSHLQLQSSSDQEDYRKYPAIVVGATAGVVPEQLATWSYPKAADGPDAASFNMVNAMLCRIHQSGELARLSDDSMAQVKTGIHIYKENIRPHIPNSSPFYPLGFTDITDDRSPIALGMRSSERTFVAIWRLNGEERVHVPKLPGDLRILYPADLGIRPEREADGWTLIFPRTYMACILAS</sequence>
<dbReference type="InterPro" id="IPR002252">
    <property type="entry name" value="Glyco_hydro_36"/>
</dbReference>
<dbReference type="GO" id="GO:0016052">
    <property type="term" value="P:carbohydrate catabolic process"/>
    <property type="evidence" value="ECO:0007669"/>
    <property type="project" value="InterPro"/>
</dbReference>
<dbReference type="Proteomes" id="UP000515312">
    <property type="component" value="Chromosome"/>
</dbReference>
<evidence type="ECO:0000313" key="3">
    <source>
        <dbReference type="EMBL" id="QNI33982.1"/>
    </source>
</evidence>
<keyword evidence="2" id="KW-0326">Glycosidase</keyword>
<dbReference type="KEGG" id="adin:H7849_08775"/>
<dbReference type="CDD" id="cd14791">
    <property type="entry name" value="GH36"/>
    <property type="match status" value="1"/>
</dbReference>
<evidence type="ECO:0000256" key="2">
    <source>
        <dbReference type="ARBA" id="ARBA00023295"/>
    </source>
</evidence>
<evidence type="ECO:0000256" key="1">
    <source>
        <dbReference type="ARBA" id="ARBA00022801"/>
    </source>
</evidence>
<dbReference type="AlphaFoldDB" id="A0A7G8BN62"/>
<dbReference type="Gene3D" id="2.70.98.60">
    <property type="entry name" value="alpha-galactosidase from lactobacil brevis"/>
    <property type="match status" value="1"/>
</dbReference>
<dbReference type="InterPro" id="IPR017853">
    <property type="entry name" value="GH"/>
</dbReference>
<evidence type="ECO:0000313" key="4">
    <source>
        <dbReference type="Proteomes" id="UP000515312"/>
    </source>
</evidence>
<dbReference type="Pfam" id="PF02065">
    <property type="entry name" value="Melibiase"/>
    <property type="match status" value="1"/>
</dbReference>
<dbReference type="GO" id="GO:0004557">
    <property type="term" value="F:alpha-galactosidase activity"/>
    <property type="evidence" value="ECO:0007669"/>
    <property type="project" value="InterPro"/>
</dbReference>
<name>A0A7G8BN62_9BACT</name>
<accession>A0A7G8BN62</accession>
<dbReference type="SUPFAM" id="SSF51445">
    <property type="entry name" value="(Trans)glycosidases"/>
    <property type="match status" value="1"/>
</dbReference>
<dbReference type="PROSITE" id="PS51318">
    <property type="entry name" value="TAT"/>
    <property type="match status" value="1"/>
</dbReference>
<dbReference type="Gene3D" id="3.20.20.70">
    <property type="entry name" value="Aldolase class I"/>
    <property type="match status" value="1"/>
</dbReference>
<dbReference type="InterPro" id="IPR013785">
    <property type="entry name" value="Aldolase_TIM"/>
</dbReference>
<dbReference type="InterPro" id="IPR006311">
    <property type="entry name" value="TAT_signal"/>
</dbReference>
<dbReference type="InterPro" id="IPR038417">
    <property type="entry name" value="Alpga-gal_N_sf"/>
</dbReference>